<dbReference type="AlphaFoldDB" id="A0A7H0YGI6"/>
<sequence>MIVRETQGELSARKLEGYLKLAKIIQYGRKFPVKFCEIFYGIEFLDNQKYVFMMSWVTPFNVWCQSRGSGKTTMLAPFVMAKTNLIPNFQAYIMAGVGSQAQETFLKIEKIAKKEISSFTGLTDIFYNETVKSSANTDGFTHNPASFQYKLYNGAALNSLNGSYDNNRSKRSNLNVYDESGFAPEELFVTSLPFITQDSNFKLGGDIDISLEPKQFPNQAIFASSASGTDTYFYKVYKDYAKKMFIGDNRYFVADINAEIVINATFNGKKYPVGLLKQEVIDDAMRKNKEKALREYYNKFSTEGGENQAVKRSVIIRNSEVRLPLLYNNTGNKIALAYDPARSYDNSITMVGEIYWDETVGYKMRICNGVSFVDIAKEKKTPMRTPEQIAHLKQMILDYNGTHSADYENISALLIDSGAGGGGVNIADDFMEDWTDSKGILHKGLIDKKESSDYISKFPNATDKIKLMNPKKYKTEMFDALVEMLGLDLISFTEEYDMKGYLTLFDNEEIEYEDEKKNKNKSVTSKEKIHKLSFDEELALKNIDLAKEEVVNIYRYDNPNGGRRYALSPEKESKMHDDRAYCLAMLAWHLQQLRREKLLNRSNEEYNFQFFYN</sequence>
<dbReference type="Gene3D" id="3.40.50.300">
    <property type="entry name" value="P-loop containing nucleotide triphosphate hydrolases"/>
    <property type="match status" value="1"/>
</dbReference>
<name>A0A7H0YGI6_9BACL</name>
<evidence type="ECO:0000313" key="1">
    <source>
        <dbReference type="EMBL" id="QNR70194.1"/>
    </source>
</evidence>
<organism evidence="1 2">
    <name type="scientific">Paenibacillus peoriae</name>
    <dbReference type="NCBI Taxonomy" id="59893"/>
    <lineage>
        <taxon>Bacteria</taxon>
        <taxon>Bacillati</taxon>
        <taxon>Bacillota</taxon>
        <taxon>Bacilli</taxon>
        <taxon>Bacillales</taxon>
        <taxon>Paenibacillaceae</taxon>
        <taxon>Paenibacillus</taxon>
    </lineage>
</organism>
<proteinExistence type="predicted"/>
<dbReference type="InterPro" id="IPR027417">
    <property type="entry name" value="P-loop_NTPase"/>
</dbReference>
<gene>
    <name evidence="1" type="ORF">IAQ67_16675</name>
</gene>
<accession>A0A7H0YGI6</accession>
<dbReference type="EMBL" id="CP061172">
    <property type="protein sequence ID" value="QNR70194.1"/>
    <property type="molecule type" value="Genomic_DNA"/>
</dbReference>
<evidence type="ECO:0000313" key="2">
    <source>
        <dbReference type="Proteomes" id="UP000516384"/>
    </source>
</evidence>
<protein>
    <submittedName>
        <fullName evidence="1">Terminase</fullName>
    </submittedName>
</protein>
<dbReference type="Proteomes" id="UP000516384">
    <property type="component" value="Chromosome"/>
</dbReference>
<reference evidence="1 2" key="1">
    <citation type="submission" date="2020-09" db="EMBL/GenBank/DDBJ databases">
        <title>Characterization of Paenibacillus peoriae strain ZF390 with broad-spectrum antimicrobial activity as a potential biocontrol agent.</title>
        <authorList>
            <person name="Li L."/>
            <person name="Zhao Y."/>
            <person name="Li B."/>
            <person name="Xie X."/>
        </authorList>
    </citation>
    <scope>NUCLEOTIDE SEQUENCE [LARGE SCALE GENOMIC DNA]</scope>
    <source>
        <strain evidence="1 2">ZF390</strain>
    </source>
</reference>